<proteinExistence type="predicted"/>
<evidence type="ECO:0000313" key="2">
    <source>
        <dbReference type="Proteomes" id="UP000824120"/>
    </source>
</evidence>
<organism evidence="1 2">
    <name type="scientific">Solanum commersonii</name>
    <name type="common">Commerson's wild potato</name>
    <name type="synonym">Commerson's nightshade</name>
    <dbReference type="NCBI Taxonomy" id="4109"/>
    <lineage>
        <taxon>Eukaryota</taxon>
        <taxon>Viridiplantae</taxon>
        <taxon>Streptophyta</taxon>
        <taxon>Embryophyta</taxon>
        <taxon>Tracheophyta</taxon>
        <taxon>Spermatophyta</taxon>
        <taxon>Magnoliopsida</taxon>
        <taxon>eudicotyledons</taxon>
        <taxon>Gunneridae</taxon>
        <taxon>Pentapetalae</taxon>
        <taxon>asterids</taxon>
        <taxon>lamiids</taxon>
        <taxon>Solanales</taxon>
        <taxon>Solanaceae</taxon>
        <taxon>Solanoideae</taxon>
        <taxon>Solaneae</taxon>
        <taxon>Solanum</taxon>
    </lineage>
</organism>
<accession>A0A9J6AFX3</accession>
<sequence length="90" mass="10580">MLIGCPQWERNELNDKLRNSHPIFMINCPFAEVSDGCRAEFIGLIAWRNIKDAENNISLSDFHQAILYGFELHYYLRSSPQRISKVFNYI</sequence>
<comment type="caution">
    <text evidence="1">The sequence shown here is derived from an EMBL/GenBank/DDBJ whole genome shotgun (WGS) entry which is preliminary data.</text>
</comment>
<protein>
    <submittedName>
        <fullName evidence="1">Uncharacterized protein</fullName>
    </submittedName>
</protein>
<keyword evidence="2" id="KW-1185">Reference proteome</keyword>
<reference evidence="1 2" key="1">
    <citation type="submission" date="2020-09" db="EMBL/GenBank/DDBJ databases">
        <title>De no assembly of potato wild relative species, Solanum commersonii.</title>
        <authorList>
            <person name="Cho K."/>
        </authorList>
    </citation>
    <scope>NUCLEOTIDE SEQUENCE [LARGE SCALE GENOMIC DNA]</scope>
    <source>
        <strain evidence="1">LZ3.2</strain>
        <tissue evidence="1">Leaf</tissue>
    </source>
</reference>
<dbReference type="Proteomes" id="UP000824120">
    <property type="component" value="Chromosome 2"/>
</dbReference>
<evidence type="ECO:0000313" key="1">
    <source>
        <dbReference type="EMBL" id="KAG5622994.1"/>
    </source>
</evidence>
<dbReference type="AlphaFoldDB" id="A0A9J6AFX3"/>
<name>A0A9J6AFX3_SOLCO</name>
<dbReference type="EMBL" id="JACXVP010000002">
    <property type="protein sequence ID" value="KAG5622994.1"/>
    <property type="molecule type" value="Genomic_DNA"/>
</dbReference>
<dbReference type="OrthoDB" id="1146903at2759"/>
<gene>
    <name evidence="1" type="ORF">H5410_008212</name>
</gene>